<evidence type="ECO:0000256" key="1">
    <source>
        <dbReference type="ARBA" id="ARBA00004533"/>
    </source>
</evidence>
<keyword evidence="3" id="KW-1003">Cell membrane</keyword>
<keyword evidence="4" id="KW-0444">Lipid biosynthesis</keyword>
<reference evidence="13 14" key="1">
    <citation type="submission" date="2015-01" db="EMBL/GenBank/DDBJ databases">
        <title>Erwinia tracheiphila.</title>
        <authorList>
            <person name="Shapiro L.R."/>
        </authorList>
    </citation>
    <scope>NUCLEOTIDE SEQUENCE [LARGE SCALE GENOMIC DNA]</scope>
    <source>
        <strain evidence="13 14">BuffGH</strain>
    </source>
</reference>
<evidence type="ECO:0000256" key="9">
    <source>
        <dbReference type="ARBA" id="ARBA00049531"/>
    </source>
</evidence>
<dbReference type="SUPFAM" id="SSF53474">
    <property type="entry name" value="alpha/beta-Hydrolases"/>
    <property type="match status" value="1"/>
</dbReference>
<dbReference type="InterPro" id="IPR022742">
    <property type="entry name" value="Hydrolase_4"/>
</dbReference>
<sequence length="330" mass="37589">MEKHNSGWSTREKAFAAFASGPLLDFWRQREEDEFIGLGNVVIRYARFISPQHDKVIMLCPGRVESYVKYPELAWDLFHGGYDVVIIDHRGQGRSERWLQDHHRGHVESFSDYVDDLETLYHKAIANRPYRRCFALAHSMGGAVLTLLLARLSGAFDAAVLSSPMFGILLPVPPWLAERILDWVDKRPALREGYAIGTGKWQSRPFSINQLTHSRERYRRNLRFYADDPGLRVGGPTWRWLRESVLAGKRILRLAKEISTPLLLFQAGAENVVNNHAQDLFCQMMTAAGQPCEGGKPTVIPGARHEILFEKDSMSTEAIEAILAFFDRHS</sequence>
<dbReference type="Pfam" id="PF12146">
    <property type="entry name" value="Hydrolase_4"/>
    <property type="match status" value="1"/>
</dbReference>
<name>A0A0M2KAW0_9GAMM</name>
<evidence type="ECO:0000256" key="10">
    <source>
        <dbReference type="ARBA" id="ARBA00073546"/>
    </source>
</evidence>
<protein>
    <recommendedName>
        <fullName evidence="10">Lysophospholipase L2</fullName>
        <ecNumber evidence="2">3.1.1.5</ecNumber>
    </recommendedName>
    <alternativeName>
        <fullName evidence="11">Lecithinase B</fullName>
    </alternativeName>
</protein>
<dbReference type="GO" id="GO:0006629">
    <property type="term" value="P:lipid metabolic process"/>
    <property type="evidence" value="ECO:0007669"/>
    <property type="project" value="UniProtKB-KW"/>
</dbReference>
<comment type="subcellular location">
    <subcellularLocation>
        <location evidence="1">Cell inner membrane</location>
    </subcellularLocation>
</comment>
<evidence type="ECO:0000259" key="12">
    <source>
        <dbReference type="Pfam" id="PF12146"/>
    </source>
</evidence>
<dbReference type="PANTHER" id="PTHR11614">
    <property type="entry name" value="PHOSPHOLIPASE-RELATED"/>
    <property type="match status" value="1"/>
</dbReference>
<keyword evidence="7" id="KW-0443">Lipid metabolism</keyword>
<dbReference type="Proteomes" id="UP000033924">
    <property type="component" value="Unassembled WGS sequence"/>
</dbReference>
<organism evidence="13 14">
    <name type="scientific">Erwinia tracheiphila</name>
    <dbReference type="NCBI Taxonomy" id="65700"/>
    <lineage>
        <taxon>Bacteria</taxon>
        <taxon>Pseudomonadati</taxon>
        <taxon>Pseudomonadota</taxon>
        <taxon>Gammaproteobacteria</taxon>
        <taxon>Enterobacterales</taxon>
        <taxon>Erwiniaceae</taxon>
        <taxon>Erwinia</taxon>
    </lineage>
</organism>
<evidence type="ECO:0000313" key="13">
    <source>
        <dbReference type="EMBL" id="KKF36515.1"/>
    </source>
</evidence>
<dbReference type="STRING" id="65700.SY86_15440"/>
<proteinExistence type="predicted"/>
<keyword evidence="6 13" id="KW-0378">Hydrolase</keyword>
<dbReference type="FunFam" id="3.40.50.1820:FF:000020">
    <property type="entry name" value="Lysophospholipase L2"/>
    <property type="match status" value="1"/>
</dbReference>
<keyword evidence="8" id="KW-0472">Membrane</keyword>
<dbReference type="AlphaFoldDB" id="A0A0M2KAW0"/>
<dbReference type="Gene3D" id="3.40.50.1820">
    <property type="entry name" value="alpha/beta hydrolase"/>
    <property type="match status" value="1"/>
</dbReference>
<evidence type="ECO:0000256" key="6">
    <source>
        <dbReference type="ARBA" id="ARBA00022801"/>
    </source>
</evidence>
<dbReference type="EMBL" id="JXNU01000003">
    <property type="protein sequence ID" value="KKF36515.1"/>
    <property type="molecule type" value="Genomic_DNA"/>
</dbReference>
<evidence type="ECO:0000256" key="7">
    <source>
        <dbReference type="ARBA" id="ARBA00023098"/>
    </source>
</evidence>
<evidence type="ECO:0000256" key="4">
    <source>
        <dbReference type="ARBA" id="ARBA00022516"/>
    </source>
</evidence>
<dbReference type="GO" id="GO:0004622">
    <property type="term" value="F:phosphatidylcholine lysophospholipase activity"/>
    <property type="evidence" value="ECO:0007669"/>
    <property type="project" value="UniProtKB-EC"/>
</dbReference>
<dbReference type="InterPro" id="IPR051044">
    <property type="entry name" value="MAG_DAG_Lipase"/>
</dbReference>
<accession>A0A0M2KAW0</accession>
<evidence type="ECO:0000256" key="8">
    <source>
        <dbReference type="ARBA" id="ARBA00023136"/>
    </source>
</evidence>
<keyword evidence="14" id="KW-1185">Reference proteome</keyword>
<evidence type="ECO:0000313" key="14">
    <source>
        <dbReference type="Proteomes" id="UP000033924"/>
    </source>
</evidence>
<dbReference type="EC" id="3.1.1.5" evidence="2"/>
<gene>
    <name evidence="13" type="ORF">SY86_15440</name>
</gene>
<dbReference type="NCBIfam" id="NF008019">
    <property type="entry name" value="PRK10749.1"/>
    <property type="match status" value="1"/>
</dbReference>
<evidence type="ECO:0000256" key="2">
    <source>
        <dbReference type="ARBA" id="ARBA00013274"/>
    </source>
</evidence>
<dbReference type="RefSeq" id="WP_016192315.1">
    <property type="nucleotide sequence ID" value="NZ_CP089932.1"/>
</dbReference>
<dbReference type="PATRIC" id="fig|65700.7.peg.3874"/>
<keyword evidence="5" id="KW-0997">Cell inner membrane</keyword>
<evidence type="ECO:0000256" key="11">
    <source>
        <dbReference type="ARBA" id="ARBA00078036"/>
    </source>
</evidence>
<comment type="caution">
    <text evidence="13">The sequence shown here is derived from an EMBL/GenBank/DDBJ whole genome shotgun (WGS) entry which is preliminary data.</text>
</comment>
<dbReference type="GO" id="GO:0005886">
    <property type="term" value="C:plasma membrane"/>
    <property type="evidence" value="ECO:0007669"/>
    <property type="project" value="UniProtKB-SubCell"/>
</dbReference>
<feature type="domain" description="Serine aminopeptidase S33" evidence="12">
    <location>
        <begin position="52"/>
        <end position="312"/>
    </location>
</feature>
<evidence type="ECO:0000256" key="5">
    <source>
        <dbReference type="ARBA" id="ARBA00022519"/>
    </source>
</evidence>
<evidence type="ECO:0000256" key="3">
    <source>
        <dbReference type="ARBA" id="ARBA00022475"/>
    </source>
</evidence>
<comment type="catalytic activity">
    <reaction evidence="9">
        <text>a 1-acyl-sn-glycero-3-phosphocholine + H2O = sn-glycerol 3-phosphocholine + a fatty acid + H(+)</text>
        <dbReference type="Rhea" id="RHEA:15177"/>
        <dbReference type="ChEBI" id="CHEBI:15377"/>
        <dbReference type="ChEBI" id="CHEBI:15378"/>
        <dbReference type="ChEBI" id="CHEBI:16870"/>
        <dbReference type="ChEBI" id="CHEBI:28868"/>
        <dbReference type="ChEBI" id="CHEBI:58168"/>
        <dbReference type="EC" id="3.1.1.5"/>
    </reaction>
</comment>
<dbReference type="InterPro" id="IPR029058">
    <property type="entry name" value="AB_hydrolase_fold"/>
</dbReference>